<protein>
    <submittedName>
        <fullName evidence="2">Uncharacterized protein</fullName>
    </submittedName>
</protein>
<organism evidence="2 3">
    <name type="scientific">Pyxidicoccus parkwayensis</name>
    <dbReference type="NCBI Taxonomy" id="2813578"/>
    <lineage>
        <taxon>Bacteria</taxon>
        <taxon>Pseudomonadati</taxon>
        <taxon>Myxococcota</taxon>
        <taxon>Myxococcia</taxon>
        <taxon>Myxococcales</taxon>
        <taxon>Cystobacterineae</taxon>
        <taxon>Myxococcaceae</taxon>
        <taxon>Pyxidicoccus</taxon>
    </lineage>
</organism>
<evidence type="ECO:0000313" key="3">
    <source>
        <dbReference type="Proteomes" id="UP000662747"/>
    </source>
</evidence>
<reference evidence="2 3" key="1">
    <citation type="submission" date="2021-02" db="EMBL/GenBank/DDBJ databases">
        <title>De Novo genome assembly of isolated myxobacteria.</title>
        <authorList>
            <person name="Stevens D.C."/>
        </authorList>
    </citation>
    <scope>NUCLEOTIDE SEQUENCE [LARGE SCALE GENOMIC DNA]</scope>
    <source>
        <strain evidence="3">SCPEA02</strain>
    </source>
</reference>
<dbReference type="Proteomes" id="UP000662747">
    <property type="component" value="Chromosome"/>
</dbReference>
<keyword evidence="3" id="KW-1185">Reference proteome</keyword>
<feature type="transmembrane region" description="Helical" evidence="1">
    <location>
        <begin position="88"/>
        <end position="110"/>
    </location>
</feature>
<keyword evidence="1" id="KW-1133">Transmembrane helix</keyword>
<sequence>MNTHSGANASPIHAITSGLFLLAALFVGGGALGLTVGVLVDKSVNDNGHGFPGLGGLLMGTPVGALLGFGLGLLLLRRQSHAQRVRTGAVGLGVAAACALGMFGAVQLGLMSW</sequence>
<keyword evidence="1" id="KW-0812">Transmembrane</keyword>
<feature type="transmembrane region" description="Helical" evidence="1">
    <location>
        <begin position="54"/>
        <end position="76"/>
    </location>
</feature>
<accession>A0ABX7NQ56</accession>
<name>A0ABX7NQ56_9BACT</name>
<gene>
    <name evidence="2" type="ORF">JY651_38130</name>
</gene>
<proteinExistence type="predicted"/>
<evidence type="ECO:0000256" key="1">
    <source>
        <dbReference type="SAM" id="Phobius"/>
    </source>
</evidence>
<dbReference type="RefSeq" id="WP_206722561.1">
    <property type="nucleotide sequence ID" value="NZ_CP071090.1"/>
</dbReference>
<dbReference type="EMBL" id="CP071090">
    <property type="protein sequence ID" value="QSQ20982.1"/>
    <property type="molecule type" value="Genomic_DNA"/>
</dbReference>
<evidence type="ECO:0000313" key="2">
    <source>
        <dbReference type="EMBL" id="QSQ20982.1"/>
    </source>
</evidence>
<feature type="transmembrane region" description="Helical" evidence="1">
    <location>
        <begin position="12"/>
        <end position="34"/>
    </location>
</feature>
<keyword evidence="1" id="KW-0472">Membrane</keyword>